<gene>
    <name evidence="2" type="ORF">AAW51_0795</name>
</gene>
<dbReference type="AlphaFoldDB" id="A0A0G3BJD7"/>
<evidence type="ECO:0000313" key="3">
    <source>
        <dbReference type="Proteomes" id="UP000035352"/>
    </source>
</evidence>
<keyword evidence="3" id="KW-1185">Reference proteome</keyword>
<organism evidence="2 3">
    <name type="scientific">Caldimonas brevitalea</name>
    <dbReference type="NCBI Taxonomy" id="413882"/>
    <lineage>
        <taxon>Bacteria</taxon>
        <taxon>Pseudomonadati</taxon>
        <taxon>Pseudomonadota</taxon>
        <taxon>Betaproteobacteria</taxon>
        <taxon>Burkholderiales</taxon>
        <taxon>Sphaerotilaceae</taxon>
        <taxon>Caldimonas</taxon>
    </lineage>
</organism>
<dbReference type="STRING" id="413882.AAW51_0795"/>
<sequence length="123" mass="12304">MQKPSSASPRDPSRSQPAPASDSAATATQRSTRAPAEGAADDDRDYNQARADSGPAAGERSPRMPAEGQASDDDMSSRPAAGAAGTDSDRTARSDVAGSGNSLGDGRTAGGADNVGKRDALND</sequence>
<evidence type="ECO:0000256" key="1">
    <source>
        <dbReference type="SAM" id="MobiDB-lite"/>
    </source>
</evidence>
<name>A0A0G3BJD7_9BURK</name>
<proteinExistence type="predicted"/>
<accession>A0A0G3BJD7</accession>
<dbReference type="Proteomes" id="UP000035352">
    <property type="component" value="Chromosome"/>
</dbReference>
<dbReference type="RefSeq" id="WP_047193567.1">
    <property type="nucleotide sequence ID" value="NZ_CP011371.1"/>
</dbReference>
<reference evidence="2 3" key="1">
    <citation type="submission" date="2015-05" db="EMBL/GenBank/DDBJ databases">
        <authorList>
            <person name="Tang B."/>
            <person name="Yu Y."/>
        </authorList>
    </citation>
    <scope>NUCLEOTIDE SEQUENCE [LARGE SCALE GENOMIC DNA]</scope>
    <source>
        <strain evidence="2 3">DSM 7029</strain>
    </source>
</reference>
<evidence type="ECO:0000313" key="2">
    <source>
        <dbReference type="EMBL" id="AKJ27486.1"/>
    </source>
</evidence>
<protein>
    <submittedName>
        <fullName evidence="2">Uncharacterized protein</fullName>
    </submittedName>
</protein>
<dbReference type="EMBL" id="CP011371">
    <property type="protein sequence ID" value="AKJ27486.1"/>
    <property type="molecule type" value="Genomic_DNA"/>
</dbReference>
<feature type="compositionally biased region" description="Low complexity" evidence="1">
    <location>
        <begin position="1"/>
        <end position="36"/>
    </location>
</feature>
<feature type="region of interest" description="Disordered" evidence="1">
    <location>
        <begin position="1"/>
        <end position="123"/>
    </location>
</feature>
<dbReference type="KEGG" id="pbh:AAW51_0795"/>